<dbReference type="EMBL" id="CM037024">
    <property type="protein sequence ID" value="KAH7664228.1"/>
    <property type="molecule type" value="Genomic_DNA"/>
</dbReference>
<gene>
    <name evidence="1" type="ORF">IHE45_14G107500</name>
</gene>
<comment type="caution">
    <text evidence="1">The sequence shown here is derived from an EMBL/GenBank/DDBJ whole genome shotgun (WGS) entry which is preliminary data.</text>
</comment>
<dbReference type="EC" id="3.1.1.49" evidence="1"/>
<keyword evidence="1" id="KW-0378">Hydrolase</keyword>
<protein>
    <submittedName>
        <fullName evidence="1">GDSL lipase/esterase protein</fullName>
        <ecNumber evidence="1">3.1.1.49</ecNumber>
    </submittedName>
</protein>
<evidence type="ECO:0000313" key="2">
    <source>
        <dbReference type="Proteomes" id="UP000827976"/>
    </source>
</evidence>
<name>A0ACB7UU13_DIOAL</name>
<accession>A0ACB7UU13</accession>
<keyword evidence="2" id="KW-1185">Reference proteome</keyword>
<reference evidence="2" key="1">
    <citation type="journal article" date="2022" name="Nat. Commun.">
        <title>Chromosome evolution and the genetic basis of agronomically important traits in greater yam.</title>
        <authorList>
            <person name="Bredeson J.V."/>
            <person name="Lyons J.B."/>
            <person name="Oniyinde I.O."/>
            <person name="Okereke N.R."/>
            <person name="Kolade O."/>
            <person name="Nnabue I."/>
            <person name="Nwadili C.O."/>
            <person name="Hribova E."/>
            <person name="Parker M."/>
            <person name="Nwogha J."/>
            <person name="Shu S."/>
            <person name="Carlson J."/>
            <person name="Kariba R."/>
            <person name="Muthemba S."/>
            <person name="Knop K."/>
            <person name="Barton G.J."/>
            <person name="Sherwood A.V."/>
            <person name="Lopez-Montes A."/>
            <person name="Asiedu R."/>
            <person name="Jamnadass R."/>
            <person name="Muchugi A."/>
            <person name="Goodstein D."/>
            <person name="Egesi C.N."/>
            <person name="Featherston J."/>
            <person name="Asfaw A."/>
            <person name="Simpson G.G."/>
            <person name="Dolezel J."/>
            <person name="Hendre P.S."/>
            <person name="Van Deynze A."/>
            <person name="Kumar P.L."/>
            <person name="Obidiegwu J.E."/>
            <person name="Bhattacharjee R."/>
            <person name="Rokhsar D.S."/>
        </authorList>
    </citation>
    <scope>NUCLEOTIDE SEQUENCE [LARGE SCALE GENOMIC DNA]</scope>
    <source>
        <strain evidence="2">cv. TDa95/00328</strain>
    </source>
</reference>
<dbReference type="Proteomes" id="UP000827976">
    <property type="component" value="Chromosome 14"/>
</dbReference>
<organism evidence="1 2">
    <name type="scientific">Dioscorea alata</name>
    <name type="common">Purple yam</name>
    <dbReference type="NCBI Taxonomy" id="55571"/>
    <lineage>
        <taxon>Eukaryota</taxon>
        <taxon>Viridiplantae</taxon>
        <taxon>Streptophyta</taxon>
        <taxon>Embryophyta</taxon>
        <taxon>Tracheophyta</taxon>
        <taxon>Spermatophyta</taxon>
        <taxon>Magnoliopsida</taxon>
        <taxon>Liliopsida</taxon>
        <taxon>Dioscoreales</taxon>
        <taxon>Dioscoreaceae</taxon>
        <taxon>Dioscorea</taxon>
    </lineage>
</organism>
<proteinExistence type="predicted"/>
<sequence>MAITTLHTVFLFLFFFILISLPPSSPVKLPFSKIFAFGDSYTDTGNTHSRTGPYSYGYVSNLPYGTTFFHHSTDRYSDGRLVIDFIATNLSLPFLSPYLRRNSDFSHGVNFAVAGSTALDHSFFVDNNITIAITPESLQTQLEWFAEYLEKSGCQGRSKQCHEKFEDALFWIGEIGANDYAYSFASSVSPNVVQDLVLKNVFKFLETLLSEGAKYIVVQGLPLTGCLPLAMVLSPPDDRDRLGCAATVNNQANKHNLILQSKIEQLRKQYPKAIISYADYFNAHRTIMNKPAVYGFTEPFKACCGSGGDPYNFDIFATCGSPEVTKACSVPSKFVNWDGVHLTEALYKVVADMFLHSGYCHPPFDVLLKHKLQGS</sequence>
<evidence type="ECO:0000313" key="1">
    <source>
        <dbReference type="EMBL" id="KAH7664228.1"/>
    </source>
</evidence>